<gene>
    <name evidence="1" type="ORF">DNTS_013257</name>
</gene>
<protein>
    <recommendedName>
        <fullName evidence="3">Rab15 effector protein</fullName>
    </recommendedName>
</protein>
<comment type="caution">
    <text evidence="1">The sequence shown here is derived from an EMBL/GenBank/DDBJ whole genome shotgun (WGS) entry which is preliminary data.</text>
</comment>
<dbReference type="AlphaFoldDB" id="A0A553Q723"/>
<reference evidence="1 2" key="1">
    <citation type="journal article" date="2019" name="Sci. Data">
        <title>Hybrid genome assembly and annotation of Danionella translucida.</title>
        <authorList>
            <person name="Kadobianskyi M."/>
            <person name="Schulze L."/>
            <person name="Schuelke M."/>
            <person name="Judkewitz B."/>
        </authorList>
    </citation>
    <scope>NUCLEOTIDE SEQUENCE [LARGE SCALE GENOMIC DNA]</scope>
    <source>
        <strain evidence="1 2">Bolton</strain>
    </source>
</reference>
<dbReference type="PANTHER" id="PTHR36682">
    <property type="entry name" value="RAB15 EFFECTOR PROTEIN"/>
    <property type="match status" value="1"/>
</dbReference>
<dbReference type="EMBL" id="SRMA01026260">
    <property type="protein sequence ID" value="TRY85728.1"/>
    <property type="molecule type" value="Genomic_DNA"/>
</dbReference>
<sequence>MSLFRTLWPKPSKLTPPDLIHLFGDCIRAASSRTQEYLLFRDPENKFHPESSTLCEIFLMTFIQRSEQLNLSEGVTCTAMTPEQKVLLGADWVWAILDHHSRNPKIQIAIQVLHLPRRTGDNRGGLSVDVYRDIMRLAGIDGEEKTRTERMVDFCSSVSRDCYALFLLFGRQTDEGNIYGLLSNNLHAALGKCVTIDQSFIDYFFKGAKCFVNATGMLQGLMGVTFAK</sequence>
<dbReference type="GO" id="GO:0001881">
    <property type="term" value="P:receptor recycling"/>
    <property type="evidence" value="ECO:0007669"/>
    <property type="project" value="InterPro"/>
</dbReference>
<name>A0A553Q723_9TELE</name>
<evidence type="ECO:0000313" key="1">
    <source>
        <dbReference type="EMBL" id="TRY85728.1"/>
    </source>
</evidence>
<evidence type="ECO:0000313" key="2">
    <source>
        <dbReference type="Proteomes" id="UP000316079"/>
    </source>
</evidence>
<organism evidence="1 2">
    <name type="scientific">Danionella cerebrum</name>
    <dbReference type="NCBI Taxonomy" id="2873325"/>
    <lineage>
        <taxon>Eukaryota</taxon>
        <taxon>Metazoa</taxon>
        <taxon>Chordata</taxon>
        <taxon>Craniata</taxon>
        <taxon>Vertebrata</taxon>
        <taxon>Euteleostomi</taxon>
        <taxon>Actinopterygii</taxon>
        <taxon>Neopterygii</taxon>
        <taxon>Teleostei</taxon>
        <taxon>Ostariophysi</taxon>
        <taxon>Cypriniformes</taxon>
        <taxon>Danionidae</taxon>
        <taxon>Danioninae</taxon>
        <taxon>Danionella</taxon>
    </lineage>
</organism>
<accession>A0A553Q723</accession>
<dbReference type="InterPro" id="IPR027985">
    <property type="entry name" value="Rab15_effector"/>
</dbReference>
<dbReference type="Pfam" id="PF15208">
    <property type="entry name" value="Rab15_effector"/>
    <property type="match status" value="1"/>
</dbReference>
<dbReference type="OrthoDB" id="8519068at2759"/>
<dbReference type="Proteomes" id="UP000316079">
    <property type="component" value="Unassembled WGS sequence"/>
</dbReference>
<keyword evidence="2" id="KW-1185">Reference proteome</keyword>
<proteinExistence type="predicted"/>
<evidence type="ECO:0008006" key="3">
    <source>
        <dbReference type="Google" id="ProtNLM"/>
    </source>
</evidence>
<dbReference type="STRING" id="623744.A0A553Q723"/>
<dbReference type="PANTHER" id="PTHR36682:SF1">
    <property type="entry name" value="RAB15 EFFECTOR PROTEIN"/>
    <property type="match status" value="1"/>
</dbReference>